<feature type="region of interest" description="Disordered" evidence="1">
    <location>
        <begin position="60"/>
        <end position="202"/>
    </location>
</feature>
<feature type="compositionally biased region" description="Low complexity" evidence="1">
    <location>
        <begin position="575"/>
        <end position="588"/>
    </location>
</feature>
<dbReference type="EMBL" id="KN819348">
    <property type="protein sequence ID" value="KIJ13864.1"/>
    <property type="molecule type" value="Genomic_DNA"/>
</dbReference>
<dbReference type="AlphaFoldDB" id="A0A0C9SWE0"/>
<dbReference type="Pfam" id="PF03370">
    <property type="entry name" value="CBM_21"/>
    <property type="match status" value="1"/>
</dbReference>
<proteinExistence type="predicted"/>
<dbReference type="OrthoDB" id="1881at2759"/>
<evidence type="ECO:0000313" key="4">
    <source>
        <dbReference type="Proteomes" id="UP000053647"/>
    </source>
</evidence>
<dbReference type="InterPro" id="IPR038175">
    <property type="entry name" value="CBM21_dom_sf"/>
</dbReference>
<feature type="region of interest" description="Disordered" evidence="1">
    <location>
        <begin position="244"/>
        <end position="275"/>
    </location>
</feature>
<keyword evidence="4" id="KW-1185">Reference proteome</keyword>
<accession>A0A0C9SWE0</accession>
<evidence type="ECO:0000313" key="3">
    <source>
        <dbReference type="EMBL" id="KIJ13864.1"/>
    </source>
</evidence>
<dbReference type="PANTHER" id="PTHR12307:SF36">
    <property type="entry name" value="GLYCOGEN-BINDING SUBUNIT 76A"/>
    <property type="match status" value="1"/>
</dbReference>
<evidence type="ECO:0000259" key="2">
    <source>
        <dbReference type="PROSITE" id="PS51159"/>
    </source>
</evidence>
<organism evidence="3 4">
    <name type="scientific">Paxillus involutus ATCC 200175</name>
    <dbReference type="NCBI Taxonomy" id="664439"/>
    <lineage>
        <taxon>Eukaryota</taxon>
        <taxon>Fungi</taxon>
        <taxon>Dikarya</taxon>
        <taxon>Basidiomycota</taxon>
        <taxon>Agaricomycotina</taxon>
        <taxon>Agaricomycetes</taxon>
        <taxon>Agaricomycetidae</taxon>
        <taxon>Boletales</taxon>
        <taxon>Paxilineae</taxon>
        <taxon>Paxillaceae</taxon>
        <taxon>Paxillus</taxon>
    </lineage>
</organism>
<feature type="compositionally biased region" description="Polar residues" evidence="1">
    <location>
        <begin position="473"/>
        <end position="483"/>
    </location>
</feature>
<feature type="compositionally biased region" description="Polar residues" evidence="1">
    <location>
        <begin position="187"/>
        <end position="202"/>
    </location>
</feature>
<feature type="region of interest" description="Disordered" evidence="1">
    <location>
        <begin position="456"/>
        <end position="592"/>
    </location>
</feature>
<evidence type="ECO:0000256" key="1">
    <source>
        <dbReference type="SAM" id="MobiDB-lite"/>
    </source>
</evidence>
<gene>
    <name evidence="3" type="ORF">PAXINDRAFT_176916</name>
</gene>
<dbReference type="GO" id="GO:0005979">
    <property type="term" value="P:regulation of glycogen biosynthetic process"/>
    <property type="evidence" value="ECO:0007669"/>
    <property type="project" value="TreeGrafter"/>
</dbReference>
<dbReference type="Proteomes" id="UP000053647">
    <property type="component" value="Unassembled WGS sequence"/>
</dbReference>
<name>A0A0C9SWE0_PAXIN</name>
<reference evidence="3 4" key="1">
    <citation type="submission" date="2014-06" db="EMBL/GenBank/DDBJ databases">
        <authorList>
            <consortium name="DOE Joint Genome Institute"/>
            <person name="Kuo A."/>
            <person name="Kohler A."/>
            <person name="Nagy L.G."/>
            <person name="Floudas D."/>
            <person name="Copeland A."/>
            <person name="Barry K.W."/>
            <person name="Cichocki N."/>
            <person name="Veneault-Fourrey C."/>
            <person name="LaButti K."/>
            <person name="Lindquist E.A."/>
            <person name="Lipzen A."/>
            <person name="Lundell T."/>
            <person name="Morin E."/>
            <person name="Murat C."/>
            <person name="Sun H."/>
            <person name="Tunlid A."/>
            <person name="Henrissat B."/>
            <person name="Grigoriev I.V."/>
            <person name="Hibbett D.S."/>
            <person name="Martin F."/>
            <person name="Nordberg H.P."/>
            <person name="Cantor M.N."/>
            <person name="Hua S.X."/>
        </authorList>
    </citation>
    <scope>NUCLEOTIDE SEQUENCE [LARGE SCALE GENOMIC DNA]</scope>
    <source>
        <strain evidence="3 4">ATCC 200175</strain>
    </source>
</reference>
<dbReference type="GO" id="GO:0008157">
    <property type="term" value="F:protein phosphatase 1 binding"/>
    <property type="evidence" value="ECO:0007669"/>
    <property type="project" value="TreeGrafter"/>
</dbReference>
<dbReference type="PROSITE" id="PS51159">
    <property type="entry name" value="CBM21"/>
    <property type="match status" value="1"/>
</dbReference>
<reference evidence="4" key="2">
    <citation type="submission" date="2015-01" db="EMBL/GenBank/DDBJ databases">
        <title>Evolutionary Origins and Diversification of the Mycorrhizal Mutualists.</title>
        <authorList>
            <consortium name="DOE Joint Genome Institute"/>
            <consortium name="Mycorrhizal Genomics Consortium"/>
            <person name="Kohler A."/>
            <person name="Kuo A."/>
            <person name="Nagy L.G."/>
            <person name="Floudas D."/>
            <person name="Copeland A."/>
            <person name="Barry K.W."/>
            <person name="Cichocki N."/>
            <person name="Veneault-Fourrey C."/>
            <person name="LaButti K."/>
            <person name="Lindquist E.A."/>
            <person name="Lipzen A."/>
            <person name="Lundell T."/>
            <person name="Morin E."/>
            <person name="Murat C."/>
            <person name="Riley R."/>
            <person name="Ohm R."/>
            <person name="Sun H."/>
            <person name="Tunlid A."/>
            <person name="Henrissat B."/>
            <person name="Grigoriev I.V."/>
            <person name="Hibbett D.S."/>
            <person name="Martin F."/>
        </authorList>
    </citation>
    <scope>NUCLEOTIDE SEQUENCE [LARGE SCALE GENOMIC DNA]</scope>
    <source>
        <strain evidence="4">ATCC 200175</strain>
    </source>
</reference>
<dbReference type="GO" id="GO:2001069">
    <property type="term" value="F:glycogen binding"/>
    <property type="evidence" value="ECO:0007669"/>
    <property type="project" value="TreeGrafter"/>
</dbReference>
<dbReference type="GO" id="GO:0000164">
    <property type="term" value="C:protein phosphatase type 1 complex"/>
    <property type="evidence" value="ECO:0007669"/>
    <property type="project" value="TreeGrafter"/>
</dbReference>
<dbReference type="Gene3D" id="2.60.40.2440">
    <property type="entry name" value="Carbohydrate binding type-21 domain"/>
    <property type="match status" value="1"/>
</dbReference>
<feature type="compositionally biased region" description="Polar residues" evidence="1">
    <location>
        <begin position="493"/>
        <end position="509"/>
    </location>
</feature>
<sequence length="699" mass="76085">MPMRSRSRREFVISARRRHSQLFRWKINVSRHTAGLLHPLIIIAVSLYREMLCSVPDIRRSHSSTPSFSDERGPGAFASLGSLPRRKSSQTAPPTRKSPVFHLNNEHDDYSSSDSVDDHPLSVHSPPSSPPKNLSGSDLPPASVPFPCSTSPSPSPLPSPSLTHRPPLARGLSSPIVLSNGKPLKSSLKSCSTPSMASDSQPQYLHLRARSEPSSPVILHKNVHFPDQEGGLATVRLFNRSARPAALSNPASNNGEETETEGDDAPPNRFPFPAIPPTHYHYEIDPVKSSPVPSHHSSQYANVHIDSLVLSPSPSSVGSKPQLSGSVLVRNLAFEKHVAIRFTLDEWQTVSEVSAHYLDSIPALPSHVQPSSDRPPRTTVGDLFGPVPKETGWDRFTFNIRLEDYAHSLSTRVLWLAARYRVNYTHPGPDSSPGEWWDNNSERNYRVSFRPALSAAAIAPGRPRRDTSPAHMFSSQNKLTSPFTRGDRALGISASSRPSNEISSPTSFPGSKDRHPTAPHAGKLSLSNYASPMTRPILSVSSPSDTTAPRRRSPPPLITSVKPAPPFVSNRDESPASSTLSTPSLSPTIHPHVILGGHPVTSMRDDAEEHDVGAQPTHLHDWEWSATTKRPIARSPPRQFSDSWPVPGVRVPGLPGLPNGGGKQGLNNESLYKAFVTQWCFAQEPSPNHAYGSDGGVLA</sequence>
<dbReference type="InterPro" id="IPR005036">
    <property type="entry name" value="CBM21_dom"/>
</dbReference>
<dbReference type="PANTHER" id="PTHR12307">
    <property type="entry name" value="PROTEIN PHOSPHATASE 1 REGULATORY SUBUNIT"/>
    <property type="match status" value="1"/>
</dbReference>
<dbReference type="InterPro" id="IPR050782">
    <property type="entry name" value="PP1_regulatory_subunit_3"/>
</dbReference>
<feature type="compositionally biased region" description="Basic and acidic residues" evidence="1">
    <location>
        <begin position="104"/>
        <end position="121"/>
    </location>
</feature>
<protein>
    <submittedName>
        <fullName evidence="3">Carbohydrate-binding module family 21 protein</fullName>
    </submittedName>
</protein>
<feature type="domain" description="CBM21" evidence="2">
    <location>
        <begin position="295"/>
        <end position="448"/>
    </location>
</feature>